<dbReference type="EMBL" id="CP163441">
    <property type="protein sequence ID" value="XDQ48266.1"/>
    <property type="molecule type" value="Genomic_DNA"/>
</dbReference>
<name>A0AB39R197_9ACTN</name>
<sequence>MGVMGVWVVGVAADNPIEEARRRFPDAAGAHGTWPASSADMIQWCKPLEPAELLDGTPERPSRIDEIVRFADAVYRVRNDETAVDEFQDYLLHAVPQQESEGMFCAAVPRGDGAAALMWGLGRDTALRFPGCCGQFLFDAAQVRAALPAAEQALVLHPPRRAYVATRIRLWLDEMADDPNCDIDELIDGPLRVLCYAAGTGVGAVGLSLEGTVARLRRGFGT</sequence>
<reference evidence="1" key="1">
    <citation type="submission" date="2024-07" db="EMBL/GenBank/DDBJ databases">
        <authorList>
            <person name="Yu S.T."/>
        </authorList>
    </citation>
    <scope>NUCLEOTIDE SEQUENCE</scope>
    <source>
        <strain evidence="1">R39</strain>
    </source>
</reference>
<accession>A0AB39R197</accession>
<evidence type="ECO:0000313" key="1">
    <source>
        <dbReference type="EMBL" id="XDQ48266.1"/>
    </source>
</evidence>
<organism evidence="1">
    <name type="scientific">Streptomyces sp. R39</name>
    <dbReference type="NCBI Taxonomy" id="3238631"/>
    <lineage>
        <taxon>Bacteria</taxon>
        <taxon>Bacillati</taxon>
        <taxon>Actinomycetota</taxon>
        <taxon>Actinomycetes</taxon>
        <taxon>Kitasatosporales</taxon>
        <taxon>Streptomycetaceae</taxon>
        <taxon>Streptomyces</taxon>
    </lineage>
</organism>
<protein>
    <submittedName>
        <fullName evidence="1">Uncharacterized protein</fullName>
    </submittedName>
</protein>
<dbReference type="AlphaFoldDB" id="A0AB39R197"/>
<gene>
    <name evidence="1" type="ORF">AB5J52_41735</name>
</gene>
<proteinExistence type="predicted"/>
<dbReference type="RefSeq" id="WP_369227089.1">
    <property type="nucleotide sequence ID" value="NZ_CP163441.1"/>
</dbReference>